<sequence length="98" mass="10706">MQRANESASASASASADKFEEEVGRVMEQARELHESGASLLWKISNEEQSLRQKAISLESSIRRVRSSINSLLEEDLQRASSILTDGEAAAFLPAKAQ</sequence>
<comment type="caution">
    <text evidence="2">The sequence shown here is derived from an EMBL/GenBank/DDBJ whole genome shotgun (WGS) entry which is preliminary data.</text>
</comment>
<reference evidence="2 3" key="1">
    <citation type="journal article" date="2019" name="Genome Biol. Evol.">
        <title>Insights into the evolution of the New World diploid cottons (Gossypium, subgenus Houzingenia) based on genome sequencing.</title>
        <authorList>
            <person name="Grover C.E."/>
            <person name="Arick M.A. 2nd"/>
            <person name="Thrash A."/>
            <person name="Conover J.L."/>
            <person name="Sanders W.S."/>
            <person name="Peterson D.G."/>
            <person name="Frelichowski J.E."/>
            <person name="Scheffler J.A."/>
            <person name="Scheffler B.E."/>
            <person name="Wendel J.F."/>
        </authorList>
    </citation>
    <scope>NUCLEOTIDE SEQUENCE [LARGE SCALE GENOMIC DNA]</scope>
    <source>
        <strain evidence="2">1</strain>
        <tissue evidence="2">Leaf</tissue>
    </source>
</reference>
<evidence type="ECO:0000256" key="1">
    <source>
        <dbReference type="SAM" id="MobiDB-lite"/>
    </source>
</evidence>
<evidence type="ECO:0000313" key="3">
    <source>
        <dbReference type="Proteomes" id="UP000593576"/>
    </source>
</evidence>
<dbReference type="Proteomes" id="UP000593576">
    <property type="component" value="Unassembled WGS sequence"/>
</dbReference>
<feature type="compositionally biased region" description="Basic and acidic residues" evidence="1">
    <location>
        <begin position="17"/>
        <end position="30"/>
    </location>
</feature>
<feature type="compositionally biased region" description="Low complexity" evidence="1">
    <location>
        <begin position="7"/>
        <end position="16"/>
    </location>
</feature>
<dbReference type="OrthoDB" id="2015098at2759"/>
<evidence type="ECO:0000313" key="2">
    <source>
        <dbReference type="EMBL" id="MBA0877253.1"/>
    </source>
</evidence>
<dbReference type="AlphaFoldDB" id="A0A7J9N1M5"/>
<accession>A0A7J9N1M5</accession>
<keyword evidence="3" id="KW-1185">Reference proteome</keyword>
<dbReference type="EMBL" id="JABFAF010267669">
    <property type="protein sequence ID" value="MBA0877253.1"/>
    <property type="molecule type" value="Genomic_DNA"/>
</dbReference>
<protein>
    <submittedName>
        <fullName evidence="2">Uncharacterized protein</fullName>
    </submittedName>
</protein>
<feature type="non-terminal residue" evidence="2">
    <location>
        <position position="98"/>
    </location>
</feature>
<name>A0A7J9N1M5_GOSSC</name>
<organism evidence="2 3">
    <name type="scientific">Gossypium schwendimanii</name>
    <name type="common">Cotton</name>
    <dbReference type="NCBI Taxonomy" id="34291"/>
    <lineage>
        <taxon>Eukaryota</taxon>
        <taxon>Viridiplantae</taxon>
        <taxon>Streptophyta</taxon>
        <taxon>Embryophyta</taxon>
        <taxon>Tracheophyta</taxon>
        <taxon>Spermatophyta</taxon>
        <taxon>Magnoliopsida</taxon>
        <taxon>eudicotyledons</taxon>
        <taxon>Gunneridae</taxon>
        <taxon>Pentapetalae</taxon>
        <taxon>rosids</taxon>
        <taxon>malvids</taxon>
        <taxon>Malvales</taxon>
        <taxon>Malvaceae</taxon>
        <taxon>Malvoideae</taxon>
        <taxon>Gossypium</taxon>
    </lineage>
</organism>
<gene>
    <name evidence="2" type="ORF">Goshw_018414</name>
</gene>
<proteinExistence type="predicted"/>
<feature type="region of interest" description="Disordered" evidence="1">
    <location>
        <begin position="1"/>
        <end position="30"/>
    </location>
</feature>